<evidence type="ECO:0000256" key="1">
    <source>
        <dbReference type="SAM" id="MobiDB-lite"/>
    </source>
</evidence>
<feature type="region of interest" description="Disordered" evidence="1">
    <location>
        <begin position="202"/>
        <end position="263"/>
    </location>
</feature>
<keyword evidence="2" id="KW-1133">Transmembrane helix</keyword>
<gene>
    <name evidence="3" type="ORF">SDRG_09042</name>
</gene>
<reference evidence="3 4" key="1">
    <citation type="submission" date="2012-04" db="EMBL/GenBank/DDBJ databases">
        <title>The Genome Sequence of Saprolegnia declina VS20.</title>
        <authorList>
            <consortium name="The Broad Institute Genome Sequencing Platform"/>
            <person name="Russ C."/>
            <person name="Nusbaum C."/>
            <person name="Tyler B."/>
            <person name="van West P."/>
            <person name="Dieguez-Uribeondo J."/>
            <person name="de Bruijn I."/>
            <person name="Tripathy S."/>
            <person name="Jiang R."/>
            <person name="Young S.K."/>
            <person name="Zeng Q."/>
            <person name="Gargeya S."/>
            <person name="Fitzgerald M."/>
            <person name="Haas B."/>
            <person name="Abouelleil A."/>
            <person name="Alvarado L."/>
            <person name="Arachchi H.M."/>
            <person name="Berlin A."/>
            <person name="Chapman S.B."/>
            <person name="Goldberg J."/>
            <person name="Griggs A."/>
            <person name="Gujja S."/>
            <person name="Hansen M."/>
            <person name="Howarth C."/>
            <person name="Imamovic A."/>
            <person name="Larimer J."/>
            <person name="McCowen C."/>
            <person name="Montmayeur A."/>
            <person name="Murphy C."/>
            <person name="Neiman D."/>
            <person name="Pearson M."/>
            <person name="Priest M."/>
            <person name="Roberts A."/>
            <person name="Saif S."/>
            <person name="Shea T."/>
            <person name="Sisk P."/>
            <person name="Sykes S."/>
            <person name="Wortman J."/>
            <person name="Nusbaum C."/>
            <person name="Birren B."/>
        </authorList>
    </citation>
    <scope>NUCLEOTIDE SEQUENCE [LARGE SCALE GENOMIC DNA]</scope>
    <source>
        <strain evidence="3 4">VS20</strain>
    </source>
</reference>
<dbReference type="AlphaFoldDB" id="T0QIJ1"/>
<proteinExistence type="predicted"/>
<dbReference type="InParanoid" id="T0QIJ1"/>
<name>T0QIJ1_SAPDV</name>
<accession>T0QIJ1</accession>
<dbReference type="PROSITE" id="PS51257">
    <property type="entry name" value="PROKAR_LIPOPROTEIN"/>
    <property type="match status" value="1"/>
</dbReference>
<keyword evidence="4" id="KW-1185">Reference proteome</keyword>
<organism evidence="3 4">
    <name type="scientific">Saprolegnia diclina (strain VS20)</name>
    <dbReference type="NCBI Taxonomy" id="1156394"/>
    <lineage>
        <taxon>Eukaryota</taxon>
        <taxon>Sar</taxon>
        <taxon>Stramenopiles</taxon>
        <taxon>Oomycota</taxon>
        <taxon>Saprolegniomycetes</taxon>
        <taxon>Saprolegniales</taxon>
        <taxon>Saprolegniaceae</taxon>
        <taxon>Saprolegnia</taxon>
    </lineage>
</organism>
<dbReference type="OrthoDB" id="78983at2759"/>
<evidence type="ECO:0000313" key="4">
    <source>
        <dbReference type="Proteomes" id="UP000030762"/>
    </source>
</evidence>
<dbReference type="GeneID" id="19949769"/>
<evidence type="ECO:0000256" key="2">
    <source>
        <dbReference type="SAM" id="Phobius"/>
    </source>
</evidence>
<dbReference type="eggNOG" id="ENOG502S9DF">
    <property type="taxonomic scope" value="Eukaryota"/>
</dbReference>
<protein>
    <submittedName>
        <fullName evidence="3">Uncharacterized protein</fullName>
    </submittedName>
</protein>
<dbReference type="VEuPathDB" id="FungiDB:SDRG_09042"/>
<keyword evidence="2" id="KW-0472">Membrane</keyword>
<evidence type="ECO:0000313" key="3">
    <source>
        <dbReference type="EMBL" id="EQC33535.1"/>
    </source>
</evidence>
<sequence>MKAAPSEGLPLYLVVAGGCLLVLVVLWKLASRRGRRQYHAPLAVANGTFAENIHRRKHDLNRYIETLQRKLQVRQAQLKMHDHVEELLTARAAMEAQSYPSMAKDDTDNDNDPTWAAILARGRELYGDAWDHSKDGAPPLKEQMQLHKTELLASATPRKDPDDKLKKTIARQNQAALLVQQQVLRTARKDTNRHPMSVIPVAQSQWKSQRKCGGRSMEPAPASPRKANADGKGWSRGNVAAPPTAPTPGVPKLNLAALRSQSE</sequence>
<feature type="transmembrane region" description="Helical" evidence="2">
    <location>
        <begin position="12"/>
        <end position="30"/>
    </location>
</feature>
<dbReference type="Proteomes" id="UP000030762">
    <property type="component" value="Unassembled WGS sequence"/>
</dbReference>
<keyword evidence="2" id="KW-0812">Transmembrane</keyword>
<dbReference type="EMBL" id="JH767159">
    <property type="protein sequence ID" value="EQC33535.1"/>
    <property type="molecule type" value="Genomic_DNA"/>
</dbReference>
<dbReference type="RefSeq" id="XP_008613175.1">
    <property type="nucleotide sequence ID" value="XM_008614953.1"/>
</dbReference>